<dbReference type="SMART" id="SM00535">
    <property type="entry name" value="RIBOc"/>
    <property type="match status" value="1"/>
</dbReference>
<feature type="domain" description="DRBM" evidence="6">
    <location>
        <begin position="201"/>
        <end position="275"/>
    </location>
</feature>
<gene>
    <name evidence="8" type="ORF">FIBSPDRAFT_797741</name>
</gene>
<keyword evidence="4 5" id="KW-0694">RNA-binding</keyword>
<evidence type="ECO:0000259" key="6">
    <source>
        <dbReference type="PROSITE" id="PS50137"/>
    </source>
</evidence>
<dbReference type="SUPFAM" id="SSF54768">
    <property type="entry name" value="dsRNA-binding domain-like"/>
    <property type="match status" value="1"/>
</dbReference>
<evidence type="ECO:0000256" key="4">
    <source>
        <dbReference type="ARBA" id="ARBA00022884"/>
    </source>
</evidence>
<dbReference type="GO" id="GO:0005654">
    <property type="term" value="C:nucleoplasm"/>
    <property type="evidence" value="ECO:0007669"/>
    <property type="project" value="TreeGrafter"/>
</dbReference>
<keyword evidence="3" id="KW-0378">Hydrolase</keyword>
<dbReference type="CDD" id="cd00593">
    <property type="entry name" value="RIBOc"/>
    <property type="match status" value="1"/>
</dbReference>
<dbReference type="PANTHER" id="PTHR11207">
    <property type="entry name" value="RIBONUCLEASE III"/>
    <property type="match status" value="1"/>
</dbReference>
<dbReference type="OrthoDB" id="2392202at2759"/>
<dbReference type="GO" id="GO:0006369">
    <property type="term" value="P:termination of RNA polymerase II transcription"/>
    <property type="evidence" value="ECO:0007669"/>
    <property type="project" value="TreeGrafter"/>
</dbReference>
<evidence type="ECO:0000313" key="9">
    <source>
        <dbReference type="Proteomes" id="UP000076532"/>
    </source>
</evidence>
<keyword evidence="2" id="KW-0255">Endonuclease</keyword>
<dbReference type="GO" id="GO:0004525">
    <property type="term" value="F:ribonuclease III activity"/>
    <property type="evidence" value="ECO:0007669"/>
    <property type="project" value="InterPro"/>
</dbReference>
<evidence type="ECO:0000313" key="8">
    <source>
        <dbReference type="EMBL" id="KZP13450.1"/>
    </source>
</evidence>
<dbReference type="STRING" id="436010.A0A166CAG8"/>
<evidence type="ECO:0000256" key="3">
    <source>
        <dbReference type="ARBA" id="ARBA00022801"/>
    </source>
</evidence>
<keyword evidence="9" id="KW-1185">Reference proteome</keyword>
<dbReference type="InterPro" id="IPR014720">
    <property type="entry name" value="dsRBD_dom"/>
</dbReference>
<name>A0A166CAG8_9AGAM</name>
<dbReference type="GO" id="GO:0034475">
    <property type="term" value="P:U4 snRNA 3'-end processing"/>
    <property type="evidence" value="ECO:0007669"/>
    <property type="project" value="TreeGrafter"/>
</dbReference>
<keyword evidence="1" id="KW-0540">Nuclease</keyword>
<dbReference type="PROSITE" id="PS50137">
    <property type="entry name" value="DS_RBD"/>
    <property type="match status" value="1"/>
</dbReference>
<evidence type="ECO:0000256" key="5">
    <source>
        <dbReference type="PROSITE-ProRule" id="PRU00266"/>
    </source>
</evidence>
<evidence type="ECO:0000256" key="2">
    <source>
        <dbReference type="ARBA" id="ARBA00022759"/>
    </source>
</evidence>
<dbReference type="InterPro" id="IPR000999">
    <property type="entry name" value="RNase_III_dom"/>
</dbReference>
<dbReference type="PANTHER" id="PTHR11207:SF0">
    <property type="entry name" value="RIBONUCLEASE 3"/>
    <property type="match status" value="1"/>
</dbReference>
<dbReference type="Pfam" id="PF00035">
    <property type="entry name" value="dsrm"/>
    <property type="match status" value="1"/>
</dbReference>
<dbReference type="GO" id="GO:0006364">
    <property type="term" value="P:rRNA processing"/>
    <property type="evidence" value="ECO:0007669"/>
    <property type="project" value="TreeGrafter"/>
</dbReference>
<dbReference type="InterPro" id="IPR036389">
    <property type="entry name" value="RNase_III_sf"/>
</dbReference>
<dbReference type="GO" id="GO:0003723">
    <property type="term" value="F:RNA binding"/>
    <property type="evidence" value="ECO:0007669"/>
    <property type="project" value="UniProtKB-UniRule"/>
</dbReference>
<dbReference type="Gene3D" id="1.10.1520.10">
    <property type="entry name" value="Ribonuclease III domain"/>
    <property type="match status" value="1"/>
</dbReference>
<dbReference type="SUPFAM" id="SSF69065">
    <property type="entry name" value="RNase III domain-like"/>
    <property type="match status" value="1"/>
</dbReference>
<feature type="domain" description="RNase III" evidence="7">
    <location>
        <begin position="26"/>
        <end position="142"/>
    </location>
</feature>
<proteinExistence type="predicted"/>
<dbReference type="EMBL" id="KV417632">
    <property type="protein sequence ID" value="KZP13450.1"/>
    <property type="molecule type" value="Genomic_DNA"/>
</dbReference>
<dbReference type="AlphaFoldDB" id="A0A166CAG8"/>
<dbReference type="Proteomes" id="UP000076532">
    <property type="component" value="Unassembled WGS sequence"/>
</dbReference>
<organism evidence="8 9">
    <name type="scientific">Athelia psychrophila</name>
    <dbReference type="NCBI Taxonomy" id="1759441"/>
    <lineage>
        <taxon>Eukaryota</taxon>
        <taxon>Fungi</taxon>
        <taxon>Dikarya</taxon>
        <taxon>Basidiomycota</taxon>
        <taxon>Agaricomycotina</taxon>
        <taxon>Agaricomycetes</taxon>
        <taxon>Agaricomycetidae</taxon>
        <taxon>Atheliales</taxon>
        <taxon>Atheliaceae</taxon>
        <taxon>Athelia</taxon>
    </lineage>
</organism>
<reference evidence="8 9" key="1">
    <citation type="journal article" date="2016" name="Mol. Biol. Evol.">
        <title>Comparative Genomics of Early-Diverging Mushroom-Forming Fungi Provides Insights into the Origins of Lignocellulose Decay Capabilities.</title>
        <authorList>
            <person name="Nagy L.G."/>
            <person name="Riley R."/>
            <person name="Tritt A."/>
            <person name="Adam C."/>
            <person name="Daum C."/>
            <person name="Floudas D."/>
            <person name="Sun H."/>
            <person name="Yadav J.S."/>
            <person name="Pangilinan J."/>
            <person name="Larsson K.H."/>
            <person name="Matsuura K."/>
            <person name="Barry K."/>
            <person name="Labutti K."/>
            <person name="Kuo R."/>
            <person name="Ohm R.A."/>
            <person name="Bhattacharya S.S."/>
            <person name="Shirouzu T."/>
            <person name="Yoshinaga Y."/>
            <person name="Martin F.M."/>
            <person name="Grigoriev I.V."/>
            <person name="Hibbett D.S."/>
        </authorList>
    </citation>
    <scope>NUCLEOTIDE SEQUENCE [LARGE SCALE GENOMIC DNA]</scope>
    <source>
        <strain evidence="8 9">CBS 109695</strain>
    </source>
</reference>
<sequence>MALKPQFEPGEFPDLPEIFEKGTKLQVFTHRSFYARSAHVFEDRADSPSQDNEKYEHLGDSVLGLVVTSLLIEMYPYLRVGPSTKIRAMMVGNATLAEISLKYKLPDRLRLHPAQAVTLRASANVQADVFESYIGGLYVDQGLDAVKAWLNQLFRPYSKLAYSLVREQHGLSSPSLQTEKQDGTANVHTLDLARTTLSGSTTIGHLSLFNQNIQKADKAVEWVYSGGADGEGKKNTPIWAVKVLVDGECLGQGKGLSKKGARNEAAKQGLEGLGIHV</sequence>
<evidence type="ECO:0000259" key="7">
    <source>
        <dbReference type="PROSITE" id="PS50142"/>
    </source>
</evidence>
<dbReference type="Gene3D" id="3.30.160.20">
    <property type="match status" value="1"/>
</dbReference>
<evidence type="ECO:0000256" key="1">
    <source>
        <dbReference type="ARBA" id="ARBA00022722"/>
    </source>
</evidence>
<dbReference type="Pfam" id="PF14622">
    <property type="entry name" value="Ribonucleas_3_3"/>
    <property type="match status" value="1"/>
</dbReference>
<accession>A0A166CAG8</accession>
<dbReference type="PROSITE" id="PS50142">
    <property type="entry name" value="RNASE_3_2"/>
    <property type="match status" value="1"/>
</dbReference>
<protein>
    <submittedName>
        <fullName evidence="8">Ribonuclease III</fullName>
    </submittedName>
</protein>